<dbReference type="RefSeq" id="WP_139580433.1">
    <property type="nucleotide sequence ID" value="NZ_VDMA02000036.1"/>
</dbReference>
<dbReference type="PRINTS" id="PR00377">
    <property type="entry name" value="IMPHPHTASES"/>
</dbReference>
<dbReference type="GO" id="GO:0007165">
    <property type="term" value="P:signal transduction"/>
    <property type="evidence" value="ECO:0007669"/>
    <property type="project" value="TreeGrafter"/>
</dbReference>
<dbReference type="PANTHER" id="PTHR20854:SF4">
    <property type="entry name" value="INOSITOL-1-MONOPHOSPHATASE-RELATED"/>
    <property type="match status" value="1"/>
</dbReference>
<gene>
    <name evidence="7" type="ORF">FH610_039920</name>
</gene>
<dbReference type="InterPro" id="IPR020550">
    <property type="entry name" value="Inositol_monophosphatase_CS"/>
</dbReference>
<evidence type="ECO:0000256" key="4">
    <source>
        <dbReference type="ARBA" id="ARBA00022801"/>
    </source>
</evidence>
<dbReference type="EMBL" id="VDMA02000036">
    <property type="protein sequence ID" value="KAB8175089.1"/>
    <property type="molecule type" value="Genomic_DNA"/>
</dbReference>
<evidence type="ECO:0000256" key="6">
    <source>
        <dbReference type="PIRSR" id="PIRSR600760-2"/>
    </source>
</evidence>
<dbReference type="PROSITE" id="PS00629">
    <property type="entry name" value="IMP_1"/>
    <property type="match status" value="1"/>
</dbReference>
<feature type="binding site" evidence="6">
    <location>
        <position position="83"/>
    </location>
    <ligand>
        <name>Mg(2+)</name>
        <dbReference type="ChEBI" id="CHEBI:18420"/>
        <label>1</label>
        <note>catalytic</note>
    </ligand>
</feature>
<evidence type="ECO:0000256" key="2">
    <source>
        <dbReference type="ARBA" id="ARBA00013106"/>
    </source>
</evidence>
<comment type="caution">
    <text evidence="7">The sequence shown here is derived from an EMBL/GenBank/DDBJ whole genome shotgun (WGS) entry which is preliminary data.</text>
</comment>
<dbReference type="Gene3D" id="3.30.540.10">
    <property type="entry name" value="Fructose-1,6-Bisphosphatase, subunit A, domain 1"/>
    <property type="match status" value="1"/>
</dbReference>
<dbReference type="EC" id="3.1.3.25" evidence="2"/>
<protein>
    <recommendedName>
        <fullName evidence="2">inositol-phosphate phosphatase</fullName>
        <ecNumber evidence="2">3.1.3.25</ecNumber>
    </recommendedName>
</protein>
<dbReference type="InterPro" id="IPR020583">
    <property type="entry name" value="Inositol_monoP_metal-BS"/>
</dbReference>
<keyword evidence="8" id="KW-1185">Reference proteome</keyword>
<feature type="binding site" evidence="6">
    <location>
        <position position="67"/>
    </location>
    <ligand>
        <name>Mg(2+)</name>
        <dbReference type="ChEBI" id="CHEBI:18420"/>
        <label>1</label>
        <note>catalytic</note>
    </ligand>
</feature>
<dbReference type="SUPFAM" id="SSF56655">
    <property type="entry name" value="Carbohydrate phosphatase"/>
    <property type="match status" value="1"/>
</dbReference>
<dbReference type="Pfam" id="PF00459">
    <property type="entry name" value="Inositol_P"/>
    <property type="match status" value="1"/>
</dbReference>
<dbReference type="PROSITE" id="PS00630">
    <property type="entry name" value="IMP_2"/>
    <property type="match status" value="1"/>
</dbReference>
<evidence type="ECO:0000313" key="8">
    <source>
        <dbReference type="Proteomes" id="UP000313066"/>
    </source>
</evidence>
<keyword evidence="5 6" id="KW-0460">Magnesium</keyword>
<accession>A0A5N6B4Y9</accession>
<comment type="cofactor">
    <cofactor evidence="6">
        <name>Mg(2+)</name>
        <dbReference type="ChEBI" id="CHEBI:18420"/>
    </cofactor>
</comment>
<dbReference type="CDD" id="cd01637">
    <property type="entry name" value="IMPase_like"/>
    <property type="match status" value="1"/>
</dbReference>
<dbReference type="Proteomes" id="UP000313066">
    <property type="component" value="Unassembled WGS sequence"/>
</dbReference>
<evidence type="ECO:0000256" key="5">
    <source>
        <dbReference type="ARBA" id="ARBA00022842"/>
    </source>
</evidence>
<keyword evidence="4" id="KW-0378">Hydrolase</keyword>
<dbReference type="GO" id="GO:0006020">
    <property type="term" value="P:inositol metabolic process"/>
    <property type="evidence" value="ECO:0007669"/>
    <property type="project" value="TreeGrafter"/>
</dbReference>
<dbReference type="GO" id="GO:0046854">
    <property type="term" value="P:phosphatidylinositol phosphate biosynthetic process"/>
    <property type="evidence" value="ECO:0007669"/>
    <property type="project" value="InterPro"/>
</dbReference>
<dbReference type="Gene3D" id="3.40.190.80">
    <property type="match status" value="1"/>
</dbReference>
<feature type="binding site" evidence="6">
    <location>
        <position position="214"/>
    </location>
    <ligand>
        <name>Mg(2+)</name>
        <dbReference type="ChEBI" id="CHEBI:18420"/>
        <label>1</label>
        <note>catalytic</note>
    </ligand>
</feature>
<evidence type="ECO:0000256" key="3">
    <source>
        <dbReference type="ARBA" id="ARBA00022723"/>
    </source>
</evidence>
<name>A0A5N6B4Y9_9ACTN</name>
<feature type="binding site" evidence="6">
    <location>
        <position position="85"/>
    </location>
    <ligand>
        <name>Mg(2+)</name>
        <dbReference type="ChEBI" id="CHEBI:18420"/>
        <label>1</label>
        <note>catalytic</note>
    </ligand>
</feature>
<evidence type="ECO:0000313" key="7">
    <source>
        <dbReference type="EMBL" id="KAB8175089.1"/>
    </source>
</evidence>
<dbReference type="PANTHER" id="PTHR20854">
    <property type="entry name" value="INOSITOL MONOPHOSPHATASE"/>
    <property type="match status" value="1"/>
</dbReference>
<sequence>MTLDARALLPIAEQAVTIASHIITTKLPGVVTAKGDRDMATEVDYAVEHAVRDFLSRETPEIGFLGEEEGITNAGDGLMWALDPLDGTANFTHGIPLCGTSLGLIDHDRSILGVIDLPFLSTRYAAAETAGATANGHPIGASTTDALEAAIVSVGDYAVGRGAEAKNRVRLPLNYQLATRVQRVRMFGSAAVDLAWVAEGKTDACIMLSNNPWDTAAGVLIAREAGAIVTDIDGTPHTAKARATIAAAPKILADLVELVAGAKNDADRLRAFT</sequence>
<feature type="binding site" evidence="6">
    <location>
        <position position="86"/>
    </location>
    <ligand>
        <name>Mg(2+)</name>
        <dbReference type="ChEBI" id="CHEBI:18420"/>
        <label>1</label>
        <note>catalytic</note>
    </ligand>
</feature>
<reference evidence="7 8" key="1">
    <citation type="submission" date="2019-10" db="EMBL/GenBank/DDBJ databases">
        <title>Nonomuraea sp. nov., isolated from Phyllanthus amarus.</title>
        <authorList>
            <person name="Klykleung N."/>
            <person name="Tanasupawat S."/>
        </authorList>
    </citation>
    <scope>NUCLEOTIDE SEQUENCE [LARGE SCALE GENOMIC DNA]</scope>
    <source>
        <strain evidence="7 8">CR1-09</strain>
    </source>
</reference>
<dbReference type="AlphaFoldDB" id="A0A5N6B4Y9"/>
<comment type="catalytic activity">
    <reaction evidence="1">
        <text>a myo-inositol phosphate + H2O = myo-inositol + phosphate</text>
        <dbReference type="Rhea" id="RHEA:24056"/>
        <dbReference type="ChEBI" id="CHEBI:15377"/>
        <dbReference type="ChEBI" id="CHEBI:17268"/>
        <dbReference type="ChEBI" id="CHEBI:43474"/>
        <dbReference type="ChEBI" id="CHEBI:84139"/>
        <dbReference type="EC" id="3.1.3.25"/>
    </reaction>
</comment>
<proteinExistence type="predicted"/>
<organism evidence="7 8">
    <name type="scientific">Microbispora catharanthi</name>
    <dbReference type="NCBI Taxonomy" id="1712871"/>
    <lineage>
        <taxon>Bacteria</taxon>
        <taxon>Bacillati</taxon>
        <taxon>Actinomycetota</taxon>
        <taxon>Actinomycetes</taxon>
        <taxon>Streptosporangiales</taxon>
        <taxon>Streptosporangiaceae</taxon>
        <taxon>Microbispora</taxon>
    </lineage>
</organism>
<keyword evidence="3 6" id="KW-0479">Metal-binding</keyword>
<dbReference type="GO" id="GO:0008934">
    <property type="term" value="F:inositol monophosphate 1-phosphatase activity"/>
    <property type="evidence" value="ECO:0007669"/>
    <property type="project" value="TreeGrafter"/>
</dbReference>
<dbReference type="InterPro" id="IPR000760">
    <property type="entry name" value="Inositol_monophosphatase-like"/>
</dbReference>
<dbReference type="GO" id="GO:0046872">
    <property type="term" value="F:metal ion binding"/>
    <property type="evidence" value="ECO:0007669"/>
    <property type="project" value="UniProtKB-KW"/>
</dbReference>
<evidence type="ECO:0000256" key="1">
    <source>
        <dbReference type="ARBA" id="ARBA00001033"/>
    </source>
</evidence>